<reference evidence="3" key="1">
    <citation type="submission" date="2025-08" db="UniProtKB">
        <authorList>
            <consortium name="RefSeq"/>
        </authorList>
    </citation>
    <scope>IDENTIFICATION</scope>
    <source>
        <tissue evidence="3">Gonad</tissue>
    </source>
</reference>
<dbReference type="AlphaFoldDB" id="A0A6P4Z4I7"/>
<evidence type="ECO:0000313" key="2">
    <source>
        <dbReference type="Proteomes" id="UP000515135"/>
    </source>
</evidence>
<organism evidence="2 3">
    <name type="scientific">Branchiostoma belcheri</name>
    <name type="common">Amphioxus</name>
    <dbReference type="NCBI Taxonomy" id="7741"/>
    <lineage>
        <taxon>Eukaryota</taxon>
        <taxon>Metazoa</taxon>
        <taxon>Chordata</taxon>
        <taxon>Cephalochordata</taxon>
        <taxon>Leptocardii</taxon>
        <taxon>Amphioxiformes</taxon>
        <taxon>Branchiostomatidae</taxon>
        <taxon>Branchiostoma</taxon>
    </lineage>
</organism>
<feature type="coiled-coil region" evidence="1">
    <location>
        <begin position="6"/>
        <end position="86"/>
    </location>
</feature>
<dbReference type="KEGG" id="bbel:109473430"/>
<proteinExistence type="predicted"/>
<feature type="coiled-coil region" evidence="1">
    <location>
        <begin position="128"/>
        <end position="162"/>
    </location>
</feature>
<dbReference type="OrthoDB" id="10446084at2759"/>
<gene>
    <name evidence="3" type="primary">LOC109473430</name>
</gene>
<protein>
    <submittedName>
        <fullName evidence="3">Uncharacterized protein LOC109473430</fullName>
    </submittedName>
</protein>
<name>A0A6P4Z4I7_BRABE</name>
<dbReference type="GeneID" id="109473430"/>
<evidence type="ECO:0000313" key="3">
    <source>
        <dbReference type="RefSeq" id="XP_019628849.1"/>
    </source>
</evidence>
<keyword evidence="2" id="KW-1185">Reference proteome</keyword>
<keyword evidence="1" id="KW-0175">Coiled coil</keyword>
<dbReference type="Proteomes" id="UP000515135">
    <property type="component" value="Unplaced"/>
</dbReference>
<accession>A0A6P4Z4I7</accession>
<dbReference type="RefSeq" id="XP_019628849.1">
    <property type="nucleotide sequence ID" value="XM_019773290.1"/>
</dbReference>
<sequence length="176" mass="21237">MYQDEIETLRDTNATLARQMLQQEARMEEEKEELRRKMRRQDARMLMKDNQILKMKRAVDEQSLEIQEYKEQVAELEEKLETSKARFAARAERWRQKVNKTAEEVFTDFQLKCQKQIKEQLHYAHEELADLRFDLQDSRDEVDHLLQELMVLNQDMAELQRLFSADRWADVINCVA</sequence>
<evidence type="ECO:0000256" key="1">
    <source>
        <dbReference type="SAM" id="Coils"/>
    </source>
</evidence>